<dbReference type="PANTHER" id="PTHR45453:SF1">
    <property type="entry name" value="PHOSPHATE REGULON SENSOR PROTEIN PHOR"/>
    <property type="match status" value="1"/>
</dbReference>
<dbReference type="Pfam" id="PF02518">
    <property type="entry name" value="HATPase_c"/>
    <property type="match status" value="1"/>
</dbReference>
<dbReference type="GO" id="GO:0000155">
    <property type="term" value="F:phosphorelay sensor kinase activity"/>
    <property type="evidence" value="ECO:0007669"/>
    <property type="project" value="InterPro"/>
</dbReference>
<evidence type="ECO:0000256" key="7">
    <source>
        <dbReference type="SAM" id="Coils"/>
    </source>
</evidence>
<comment type="caution">
    <text evidence="9">The sequence shown here is derived from an EMBL/GenBank/DDBJ whole genome shotgun (WGS) entry which is preliminary data.</text>
</comment>
<reference evidence="9 10" key="1">
    <citation type="journal article" date="2017" name="Arch. Microbiol.">
        <title>Mariprofundus micogutta sp. nov., a novel iron-oxidizing zetaproteobacterium isolated from a deep-sea hydrothermal field at the Bayonnaise knoll of the Izu-Ogasawara arc, and a description of Mariprofundales ord. nov. and Zetaproteobacteria classis nov.</title>
        <authorList>
            <person name="Makita H."/>
            <person name="Tanaka E."/>
            <person name="Mitsunobu S."/>
            <person name="Miyazaki M."/>
            <person name="Nunoura T."/>
            <person name="Uematsu K."/>
            <person name="Takaki Y."/>
            <person name="Nishi S."/>
            <person name="Shimamura S."/>
            <person name="Takai K."/>
        </authorList>
    </citation>
    <scope>NUCLEOTIDE SEQUENCE [LARGE SCALE GENOMIC DNA]</scope>
    <source>
        <strain evidence="9 10">ET2</strain>
    </source>
</reference>
<organism evidence="9 10">
    <name type="scientific">Mariprofundus micogutta</name>
    <dbReference type="NCBI Taxonomy" id="1921010"/>
    <lineage>
        <taxon>Bacteria</taxon>
        <taxon>Pseudomonadati</taxon>
        <taxon>Pseudomonadota</taxon>
        <taxon>Candidatius Mariprofundia</taxon>
        <taxon>Mariprofundales</taxon>
        <taxon>Mariprofundaceae</taxon>
        <taxon>Mariprofundus</taxon>
    </lineage>
</organism>
<evidence type="ECO:0000256" key="2">
    <source>
        <dbReference type="ARBA" id="ARBA00012438"/>
    </source>
</evidence>
<keyword evidence="10" id="KW-1185">Reference proteome</keyword>
<dbReference type="PRINTS" id="PR00344">
    <property type="entry name" value="BCTRLSENSOR"/>
</dbReference>
<keyword evidence="3" id="KW-0597">Phosphoprotein</keyword>
<dbReference type="PROSITE" id="PS50109">
    <property type="entry name" value="HIS_KIN"/>
    <property type="match status" value="1"/>
</dbReference>
<dbReference type="InterPro" id="IPR000014">
    <property type="entry name" value="PAS"/>
</dbReference>
<dbReference type="CDD" id="cd00075">
    <property type="entry name" value="HATPase"/>
    <property type="match status" value="1"/>
</dbReference>
<dbReference type="STRING" id="1921010.MMIC_P0422"/>
<feature type="coiled-coil region" evidence="7">
    <location>
        <begin position="20"/>
        <end position="47"/>
    </location>
</feature>
<feature type="domain" description="Histidine kinase" evidence="8">
    <location>
        <begin position="169"/>
        <end position="385"/>
    </location>
</feature>
<comment type="catalytic activity">
    <reaction evidence="1">
        <text>ATP + protein L-histidine = ADP + protein N-phospho-L-histidine.</text>
        <dbReference type="EC" id="2.7.13.3"/>
    </reaction>
</comment>
<name>A0A1L8CKN5_9PROT</name>
<dbReference type="Proteomes" id="UP000231632">
    <property type="component" value="Unassembled WGS sequence"/>
</dbReference>
<dbReference type="RefSeq" id="WP_072658665.1">
    <property type="nucleotide sequence ID" value="NZ_BDFD01000002.1"/>
</dbReference>
<evidence type="ECO:0000256" key="6">
    <source>
        <dbReference type="ARBA" id="ARBA00023012"/>
    </source>
</evidence>
<keyword evidence="7" id="KW-0175">Coiled coil</keyword>
<dbReference type="SMART" id="SM00091">
    <property type="entry name" value="PAS"/>
    <property type="match status" value="1"/>
</dbReference>
<dbReference type="SMART" id="SM00388">
    <property type="entry name" value="HisKA"/>
    <property type="match status" value="1"/>
</dbReference>
<keyword evidence="5 9" id="KW-0418">Kinase</keyword>
<evidence type="ECO:0000256" key="4">
    <source>
        <dbReference type="ARBA" id="ARBA00022679"/>
    </source>
</evidence>
<keyword evidence="4 9" id="KW-0808">Transferase</keyword>
<dbReference type="InterPro" id="IPR003594">
    <property type="entry name" value="HATPase_dom"/>
</dbReference>
<dbReference type="InterPro" id="IPR003661">
    <property type="entry name" value="HisK_dim/P_dom"/>
</dbReference>
<dbReference type="GO" id="GO:0004721">
    <property type="term" value="F:phosphoprotein phosphatase activity"/>
    <property type="evidence" value="ECO:0007669"/>
    <property type="project" value="TreeGrafter"/>
</dbReference>
<keyword evidence="6" id="KW-0902">Two-component regulatory system</keyword>
<evidence type="ECO:0000259" key="8">
    <source>
        <dbReference type="PROSITE" id="PS50109"/>
    </source>
</evidence>
<dbReference type="SUPFAM" id="SSF55874">
    <property type="entry name" value="ATPase domain of HSP90 chaperone/DNA topoisomerase II/histidine kinase"/>
    <property type="match status" value="1"/>
</dbReference>
<gene>
    <name evidence="9" type="ORF">MMIC_P0422</name>
</gene>
<evidence type="ECO:0000256" key="3">
    <source>
        <dbReference type="ARBA" id="ARBA00022553"/>
    </source>
</evidence>
<dbReference type="GO" id="GO:0016036">
    <property type="term" value="P:cellular response to phosphate starvation"/>
    <property type="evidence" value="ECO:0007669"/>
    <property type="project" value="TreeGrafter"/>
</dbReference>
<dbReference type="OrthoDB" id="5288098at2"/>
<evidence type="ECO:0000313" key="9">
    <source>
        <dbReference type="EMBL" id="GAV19488.1"/>
    </source>
</evidence>
<dbReference type="SUPFAM" id="SSF47384">
    <property type="entry name" value="Homodimeric domain of signal transducing histidine kinase"/>
    <property type="match status" value="1"/>
</dbReference>
<dbReference type="EMBL" id="BDFD01000002">
    <property type="protein sequence ID" value="GAV19488.1"/>
    <property type="molecule type" value="Genomic_DNA"/>
</dbReference>
<proteinExistence type="predicted"/>
<dbReference type="InterPro" id="IPR036097">
    <property type="entry name" value="HisK_dim/P_sf"/>
</dbReference>
<accession>A0A1L8CKN5</accession>
<evidence type="ECO:0000256" key="5">
    <source>
        <dbReference type="ARBA" id="ARBA00022777"/>
    </source>
</evidence>
<dbReference type="GO" id="GO:0005886">
    <property type="term" value="C:plasma membrane"/>
    <property type="evidence" value="ECO:0007669"/>
    <property type="project" value="TreeGrafter"/>
</dbReference>
<dbReference type="AlphaFoldDB" id="A0A1L8CKN5"/>
<dbReference type="InterPro" id="IPR036890">
    <property type="entry name" value="HATPase_C_sf"/>
</dbReference>
<dbReference type="SMART" id="SM00387">
    <property type="entry name" value="HATPase_c"/>
    <property type="match status" value="1"/>
</dbReference>
<evidence type="ECO:0000256" key="1">
    <source>
        <dbReference type="ARBA" id="ARBA00000085"/>
    </source>
</evidence>
<sequence>MTAGWILLILGILIFWFFQSRSKNEQLRQYKTEVRRLQESRGGLEKTVATHGRRLDVLFSAVNEVVMRVDHTGRILSANTIASKRFAMHRQHELPQSMLLFYRDPDWHKAFSSALKRLPEPSSLPDMDVDGRKLSPRLAPLGSDQALLLCVDMTETYKLEAQRRTFLSNLMHDLKTPLTSLLGYARSMDKFGDDEDFRQEAAQVIADEAKHVNHLLDALLTLDQIEFSAREDDVCCKAEDVLQQVCDMLMPRCRDNDIELLCNIDSSGIILALQDDELERVVTNLLVNAVNHAPQCSQVQLRLIPAGQTASIVIEDQGSGIPEKELSRVTERFYRVDKARTRKDGGHGLGLSIVKELVEKNDGQLQLSNIEPHGLRAEIKLPVMLTDKV</sequence>
<dbReference type="InterPro" id="IPR050351">
    <property type="entry name" value="BphY/WalK/GraS-like"/>
</dbReference>
<dbReference type="InterPro" id="IPR004358">
    <property type="entry name" value="Sig_transdc_His_kin-like_C"/>
</dbReference>
<dbReference type="InterPro" id="IPR005467">
    <property type="entry name" value="His_kinase_dom"/>
</dbReference>
<dbReference type="CDD" id="cd00082">
    <property type="entry name" value="HisKA"/>
    <property type="match status" value="1"/>
</dbReference>
<dbReference type="Pfam" id="PF00512">
    <property type="entry name" value="HisKA"/>
    <property type="match status" value="1"/>
</dbReference>
<dbReference type="EC" id="2.7.13.3" evidence="2"/>
<protein>
    <recommendedName>
        <fullName evidence="2">histidine kinase</fullName>
        <ecNumber evidence="2">2.7.13.3</ecNumber>
    </recommendedName>
</protein>
<dbReference type="Gene3D" id="3.30.565.10">
    <property type="entry name" value="Histidine kinase-like ATPase, C-terminal domain"/>
    <property type="match status" value="1"/>
</dbReference>
<dbReference type="PANTHER" id="PTHR45453">
    <property type="entry name" value="PHOSPHATE REGULON SENSOR PROTEIN PHOR"/>
    <property type="match status" value="1"/>
</dbReference>
<dbReference type="Gene3D" id="1.10.287.130">
    <property type="match status" value="1"/>
</dbReference>
<evidence type="ECO:0000313" key="10">
    <source>
        <dbReference type="Proteomes" id="UP000231632"/>
    </source>
</evidence>